<evidence type="ECO:0000313" key="1">
    <source>
        <dbReference type="EMBL" id="GFA55194.1"/>
    </source>
</evidence>
<organism evidence="1">
    <name type="scientific">Tanacetum cinerariifolium</name>
    <name type="common">Dalmatian daisy</name>
    <name type="synonym">Chrysanthemum cinerariifolium</name>
    <dbReference type="NCBI Taxonomy" id="118510"/>
    <lineage>
        <taxon>Eukaryota</taxon>
        <taxon>Viridiplantae</taxon>
        <taxon>Streptophyta</taxon>
        <taxon>Embryophyta</taxon>
        <taxon>Tracheophyta</taxon>
        <taxon>Spermatophyta</taxon>
        <taxon>Magnoliopsida</taxon>
        <taxon>eudicotyledons</taxon>
        <taxon>Gunneridae</taxon>
        <taxon>Pentapetalae</taxon>
        <taxon>asterids</taxon>
        <taxon>campanulids</taxon>
        <taxon>Asterales</taxon>
        <taxon>Asteraceae</taxon>
        <taxon>Asteroideae</taxon>
        <taxon>Anthemideae</taxon>
        <taxon>Anthemidinae</taxon>
        <taxon>Tanacetum</taxon>
    </lineage>
</organism>
<proteinExistence type="predicted"/>
<dbReference type="EMBL" id="BKCJ010444157">
    <property type="protein sequence ID" value="GFA55194.1"/>
    <property type="molecule type" value="Genomic_DNA"/>
</dbReference>
<dbReference type="AlphaFoldDB" id="A0A699JUY3"/>
<comment type="caution">
    <text evidence="1">The sequence shown here is derived from an EMBL/GenBank/DDBJ whole genome shotgun (WGS) entry which is preliminary data.</text>
</comment>
<feature type="non-terminal residue" evidence="1">
    <location>
        <position position="1"/>
    </location>
</feature>
<sequence>VQGKLLSLATSVWFERGLSMHRTKDEFATVLKNMAHFVPGAQAKGNEKKKKIKSLSKSLDQLNAKVPRLSTALNQAIVLEAEKDEEILRLKDTPSEVQGELLSLATSVWFERGLSMHRTKDEFATVLKNMAHFVPGVQGRLAEASPLVAQTDYAFLNKI</sequence>
<reference evidence="1" key="1">
    <citation type="journal article" date="2019" name="Sci. Rep.">
        <title>Draft genome of Tanacetum cinerariifolium, the natural source of mosquito coil.</title>
        <authorList>
            <person name="Yamashiro T."/>
            <person name="Shiraishi A."/>
            <person name="Satake H."/>
            <person name="Nakayama K."/>
        </authorList>
    </citation>
    <scope>NUCLEOTIDE SEQUENCE</scope>
</reference>
<protein>
    <submittedName>
        <fullName evidence="1">Uncharacterized protein</fullName>
    </submittedName>
</protein>
<gene>
    <name evidence="1" type="ORF">Tci_627166</name>
</gene>
<name>A0A699JUY3_TANCI</name>
<accession>A0A699JUY3</accession>